<reference evidence="10 11" key="1">
    <citation type="submission" date="2020-06" db="EMBL/GenBank/DDBJ databases">
        <authorList>
            <person name="Li R."/>
            <person name="Bekaert M."/>
        </authorList>
    </citation>
    <scope>NUCLEOTIDE SEQUENCE [LARGE SCALE GENOMIC DNA]</scope>
    <source>
        <strain evidence="11">wild</strain>
    </source>
</reference>
<dbReference type="GO" id="GO:0008188">
    <property type="term" value="F:neuropeptide receptor activity"/>
    <property type="evidence" value="ECO:0007669"/>
    <property type="project" value="TreeGrafter"/>
</dbReference>
<keyword evidence="11" id="KW-1185">Reference proteome</keyword>
<dbReference type="Pfam" id="PF00001">
    <property type="entry name" value="7tm_1"/>
    <property type="match status" value="1"/>
</dbReference>
<feature type="transmembrane region" description="Helical" evidence="8">
    <location>
        <begin position="154"/>
        <end position="174"/>
    </location>
</feature>
<dbReference type="Gene3D" id="1.20.1070.10">
    <property type="entry name" value="Rhodopsin 7-helix transmembrane proteins"/>
    <property type="match status" value="1"/>
</dbReference>
<dbReference type="InterPro" id="IPR017452">
    <property type="entry name" value="GPCR_Rhodpsn_7TM"/>
</dbReference>
<evidence type="ECO:0000256" key="5">
    <source>
        <dbReference type="ARBA" id="ARBA00023136"/>
    </source>
</evidence>
<feature type="domain" description="G-protein coupled receptors family 1 profile" evidence="9">
    <location>
        <begin position="54"/>
        <end position="312"/>
    </location>
</feature>
<dbReference type="InterPro" id="IPR000276">
    <property type="entry name" value="GPCR_Rhodpsn"/>
</dbReference>
<feature type="transmembrane region" description="Helical" evidence="8">
    <location>
        <begin position="253"/>
        <end position="272"/>
    </location>
</feature>
<evidence type="ECO:0000256" key="1">
    <source>
        <dbReference type="ARBA" id="ARBA00004141"/>
    </source>
</evidence>
<name>A0A6J8E2K9_MYTCO</name>
<proteinExistence type="predicted"/>
<feature type="transmembrane region" description="Helical" evidence="8">
    <location>
        <begin position="83"/>
        <end position="103"/>
    </location>
</feature>
<evidence type="ECO:0000256" key="8">
    <source>
        <dbReference type="SAM" id="Phobius"/>
    </source>
</evidence>
<dbReference type="SUPFAM" id="SSF81321">
    <property type="entry name" value="Family A G protein-coupled receptor-like"/>
    <property type="match status" value="1"/>
</dbReference>
<dbReference type="GO" id="GO:0043005">
    <property type="term" value="C:neuron projection"/>
    <property type="evidence" value="ECO:0007669"/>
    <property type="project" value="TreeGrafter"/>
</dbReference>
<feature type="transmembrane region" description="Helical" evidence="8">
    <location>
        <begin position="34"/>
        <end position="63"/>
    </location>
</feature>
<evidence type="ECO:0000259" key="9">
    <source>
        <dbReference type="PROSITE" id="PS50262"/>
    </source>
</evidence>
<dbReference type="GO" id="GO:0005886">
    <property type="term" value="C:plasma membrane"/>
    <property type="evidence" value="ECO:0007669"/>
    <property type="project" value="TreeGrafter"/>
</dbReference>
<evidence type="ECO:0000256" key="7">
    <source>
        <dbReference type="ARBA" id="ARBA00023224"/>
    </source>
</evidence>
<dbReference type="PROSITE" id="PS50262">
    <property type="entry name" value="G_PROTEIN_RECEP_F1_2"/>
    <property type="match status" value="1"/>
</dbReference>
<sequence length="354" mass="40419">MMDYKYSTENYSQYNFTSGNATFGIEFYPPAMNMVVLVLFLFLYSTVVLIGIGGNAFVCFTTFTLKKQTVTNFFMTNLAASDILMATICIPFTVLSNLVFHYWPFGAILCPTVGFLQVTSVLQRAFTLVFITYDQHKIVWHPLGKRLDKKEARFVMIILWILAALAAIPVAMFARVVNLETGSGQIGICMEDWQNQEEKKIYSAVVMILQYFLPLAIMVVCYTHMGVIIWLRKTPGEQDIKRDRLQIKSKRKTVRVLAAVVAAYALAWLPIHTLTLVGDSYPEIYDMPHADVVWMTCHWLAFSSTGITPFIYFRSNSAFRVSLKRLFSCFKRTRKTKRVSVYTQASDIEFSVKG</sequence>
<dbReference type="Proteomes" id="UP000507470">
    <property type="component" value="Unassembled WGS sequence"/>
</dbReference>
<accession>A0A6J8E2K9</accession>
<keyword evidence="7" id="KW-0807">Transducer</keyword>
<dbReference type="EMBL" id="CACVKT020008337">
    <property type="protein sequence ID" value="CAC5414243.1"/>
    <property type="molecule type" value="Genomic_DNA"/>
</dbReference>
<dbReference type="AlphaFoldDB" id="A0A6J8E2K9"/>
<keyword evidence="4" id="KW-0297">G-protein coupled receptor</keyword>
<keyword evidence="5 8" id="KW-0472">Membrane</keyword>
<evidence type="ECO:0000256" key="3">
    <source>
        <dbReference type="ARBA" id="ARBA00022989"/>
    </source>
</evidence>
<dbReference type="PANTHER" id="PTHR24235:SF29">
    <property type="entry name" value="GH23382P"/>
    <property type="match status" value="1"/>
</dbReference>
<evidence type="ECO:0000256" key="2">
    <source>
        <dbReference type="ARBA" id="ARBA00022692"/>
    </source>
</evidence>
<feature type="transmembrane region" description="Helical" evidence="8">
    <location>
        <begin position="292"/>
        <end position="313"/>
    </location>
</feature>
<keyword evidence="3 8" id="KW-1133">Transmembrane helix</keyword>
<organism evidence="10 11">
    <name type="scientific">Mytilus coruscus</name>
    <name type="common">Sea mussel</name>
    <dbReference type="NCBI Taxonomy" id="42192"/>
    <lineage>
        <taxon>Eukaryota</taxon>
        <taxon>Metazoa</taxon>
        <taxon>Spiralia</taxon>
        <taxon>Lophotrochozoa</taxon>
        <taxon>Mollusca</taxon>
        <taxon>Bivalvia</taxon>
        <taxon>Autobranchia</taxon>
        <taxon>Pteriomorphia</taxon>
        <taxon>Mytilida</taxon>
        <taxon>Mytiloidea</taxon>
        <taxon>Mytilidae</taxon>
        <taxon>Mytilinae</taxon>
        <taxon>Mytilus</taxon>
    </lineage>
</organism>
<feature type="transmembrane region" description="Helical" evidence="8">
    <location>
        <begin position="211"/>
        <end position="232"/>
    </location>
</feature>
<dbReference type="PRINTS" id="PR00237">
    <property type="entry name" value="GPCRRHODOPSN"/>
</dbReference>
<gene>
    <name evidence="10" type="ORF">MCOR_47081</name>
</gene>
<evidence type="ECO:0000313" key="11">
    <source>
        <dbReference type="Proteomes" id="UP000507470"/>
    </source>
</evidence>
<evidence type="ECO:0000313" key="10">
    <source>
        <dbReference type="EMBL" id="CAC5414243.1"/>
    </source>
</evidence>
<keyword evidence="6" id="KW-0675">Receptor</keyword>
<evidence type="ECO:0000256" key="6">
    <source>
        <dbReference type="ARBA" id="ARBA00023170"/>
    </source>
</evidence>
<dbReference type="PANTHER" id="PTHR24235">
    <property type="entry name" value="NEUROPEPTIDE Y RECEPTOR"/>
    <property type="match status" value="1"/>
</dbReference>
<protein>
    <submittedName>
        <fullName evidence="10">Rya-R</fullName>
    </submittedName>
</protein>
<comment type="subcellular location">
    <subcellularLocation>
        <location evidence="1">Membrane</location>
        <topology evidence="1">Multi-pass membrane protein</topology>
    </subcellularLocation>
</comment>
<evidence type="ECO:0000256" key="4">
    <source>
        <dbReference type="ARBA" id="ARBA00023040"/>
    </source>
</evidence>
<dbReference type="GO" id="GO:0042923">
    <property type="term" value="F:neuropeptide binding"/>
    <property type="evidence" value="ECO:0007669"/>
    <property type="project" value="TreeGrafter"/>
</dbReference>
<dbReference type="OrthoDB" id="10053194at2759"/>
<keyword evidence="2 8" id="KW-0812">Transmembrane</keyword>